<dbReference type="CDD" id="cd04738">
    <property type="entry name" value="DHOD_2_like"/>
    <property type="match status" value="1"/>
</dbReference>
<feature type="binding site" evidence="11">
    <location>
        <begin position="135"/>
        <end position="139"/>
    </location>
    <ligand>
        <name>substrate</name>
    </ligand>
</feature>
<evidence type="ECO:0000256" key="11">
    <source>
        <dbReference type="HAMAP-Rule" id="MF_00225"/>
    </source>
</evidence>
<feature type="binding site" evidence="11">
    <location>
        <position position="296"/>
    </location>
    <ligand>
        <name>FMN</name>
        <dbReference type="ChEBI" id="CHEBI:58210"/>
    </ligand>
</feature>
<dbReference type="UniPathway" id="UPA00070">
    <property type="reaction ID" value="UER00946"/>
</dbReference>
<feature type="binding site" evidence="11">
    <location>
        <position position="201"/>
    </location>
    <ligand>
        <name>substrate</name>
    </ligand>
</feature>
<accession>A0A2W1JH64</accession>
<feature type="binding site" evidence="11">
    <location>
        <position position="168"/>
    </location>
    <ligand>
        <name>FMN</name>
        <dbReference type="ChEBI" id="CHEBI:58210"/>
    </ligand>
</feature>
<comment type="similarity">
    <text evidence="4 11">Belongs to the dihydroorotate dehydrogenase family. Type 2 subfamily.</text>
</comment>
<dbReference type="GO" id="GO:0106430">
    <property type="term" value="F:dihydroorotate dehydrogenase (quinone) activity"/>
    <property type="evidence" value="ECO:0007669"/>
    <property type="project" value="UniProtKB-EC"/>
</dbReference>
<evidence type="ECO:0000313" key="14">
    <source>
        <dbReference type="EMBL" id="PZD70502.1"/>
    </source>
</evidence>
<feature type="binding site" evidence="11">
    <location>
        <position position="267"/>
    </location>
    <ligand>
        <name>FMN</name>
        <dbReference type="ChEBI" id="CHEBI:58210"/>
    </ligand>
</feature>
<dbReference type="Pfam" id="PF01180">
    <property type="entry name" value="DHO_dh"/>
    <property type="match status" value="1"/>
</dbReference>
<dbReference type="InterPro" id="IPR005720">
    <property type="entry name" value="Dihydroorotate_DH_cat"/>
</dbReference>
<dbReference type="GO" id="GO:0005886">
    <property type="term" value="C:plasma membrane"/>
    <property type="evidence" value="ECO:0007669"/>
    <property type="project" value="UniProtKB-SubCell"/>
</dbReference>
<dbReference type="PROSITE" id="PS00912">
    <property type="entry name" value="DHODEHASE_2"/>
    <property type="match status" value="1"/>
</dbReference>
<dbReference type="NCBIfam" id="NF003651">
    <property type="entry name" value="PRK05286.2-4"/>
    <property type="match status" value="1"/>
</dbReference>
<dbReference type="PANTHER" id="PTHR48109:SF4">
    <property type="entry name" value="DIHYDROOROTATE DEHYDROGENASE (QUINONE), MITOCHONDRIAL"/>
    <property type="match status" value="1"/>
</dbReference>
<keyword evidence="5 11" id="KW-0285">Flavoprotein</keyword>
<feature type="domain" description="Dihydroorotate dehydrogenase catalytic" evidence="13">
    <location>
        <begin position="69"/>
        <end position="368"/>
    </location>
</feature>
<dbReference type="Gene3D" id="3.20.20.70">
    <property type="entry name" value="Aldolase class I"/>
    <property type="match status" value="1"/>
</dbReference>
<sequence length="390" mass="42883">MDLYQQALRPLLFSGLKADPETVHRQFMRACDWANCRCDSRRLAGGHRNLTAAAIQRWQKSCSICDPRLTQKLWGLEFMNPLGLAAGFDKDGVATNLWPSFGFGFAEVGTVTFHAQPGNPKPRLFRLPQDQAAINRMGFNNQGAAQMTATLAASQYHRPQNHHPIGINLGKSKITPLEQAAEDYLGSFRLLKEYGDYFVVNVSSPNTPGLRSLQAVEQLEPILTALQTENQGDKPLLVKISPDLAWEDLDAIATLAQTHELAGIIATNTTIQRQGLQTQRLSTGNPPDQEAGGLSGRPVRQRSTEIIRHLWQQTQGQLPIIGVGGIFTGTDAWEKLVAGASLLQVYTGWTYEGPWIVRKILAELLRKLDQHALPSLSAAVGAAHRGQNTD</sequence>
<comment type="caution">
    <text evidence="14">The sequence shown here is derived from an EMBL/GenBank/DDBJ whole genome shotgun (WGS) entry which is preliminary data.</text>
</comment>
<evidence type="ECO:0000256" key="1">
    <source>
        <dbReference type="ARBA" id="ARBA00003125"/>
    </source>
</evidence>
<dbReference type="InterPro" id="IPR001295">
    <property type="entry name" value="Dihydroorotate_DH_CS"/>
</dbReference>
<proteinExistence type="inferred from homology"/>
<keyword evidence="15" id="KW-1185">Reference proteome</keyword>
<comment type="pathway">
    <text evidence="3 11">Pyrimidine metabolism; UMP biosynthesis via de novo pathway; orotate from (S)-dihydroorotate (quinone route): step 1/1.</text>
</comment>
<keyword evidence="7 11" id="KW-0665">Pyrimidine biosynthesis</keyword>
<comment type="function">
    <text evidence="1 11">Catalyzes the conversion of dihydroorotate to orotate with quinone as electron acceptor.</text>
</comment>
<dbReference type="EC" id="1.3.5.2" evidence="11"/>
<feature type="binding site" evidence="11">
    <location>
        <position position="90"/>
    </location>
    <ligand>
        <name>substrate</name>
    </ligand>
</feature>
<dbReference type="HAMAP" id="MF_00225">
    <property type="entry name" value="DHO_dh_type2"/>
    <property type="match status" value="1"/>
</dbReference>
<feature type="binding site" evidence="11">
    <location>
        <begin position="86"/>
        <end position="90"/>
    </location>
    <ligand>
        <name>FMN</name>
        <dbReference type="ChEBI" id="CHEBI:58210"/>
    </ligand>
</feature>
<evidence type="ECO:0000313" key="15">
    <source>
        <dbReference type="Proteomes" id="UP000248857"/>
    </source>
</evidence>
<keyword evidence="11" id="KW-1003">Cell membrane</keyword>
<gene>
    <name evidence="14" type="primary">pyrD_4</name>
    <name evidence="11" type="synonym">pyrD</name>
    <name evidence="14" type="ORF">C1752_11504</name>
</gene>
<name>A0A2W1JH64_9CYAN</name>
<feature type="binding site" evidence="11">
    <location>
        <position position="325"/>
    </location>
    <ligand>
        <name>FMN</name>
        <dbReference type="ChEBI" id="CHEBI:58210"/>
    </ligand>
</feature>
<evidence type="ECO:0000256" key="8">
    <source>
        <dbReference type="ARBA" id="ARBA00023002"/>
    </source>
</evidence>
<feature type="compositionally biased region" description="Polar residues" evidence="12">
    <location>
        <begin position="276"/>
        <end position="286"/>
    </location>
</feature>
<comment type="catalytic activity">
    <reaction evidence="10 11">
        <text>(S)-dihydroorotate + a quinone = orotate + a quinol</text>
        <dbReference type="Rhea" id="RHEA:30187"/>
        <dbReference type="ChEBI" id="CHEBI:24646"/>
        <dbReference type="ChEBI" id="CHEBI:30839"/>
        <dbReference type="ChEBI" id="CHEBI:30864"/>
        <dbReference type="ChEBI" id="CHEBI:132124"/>
        <dbReference type="EC" id="1.3.5.2"/>
    </reaction>
</comment>
<feature type="binding site" evidence="11">
    <location>
        <begin position="346"/>
        <end position="347"/>
    </location>
    <ligand>
        <name>FMN</name>
        <dbReference type="ChEBI" id="CHEBI:58210"/>
    </ligand>
</feature>
<comment type="subunit">
    <text evidence="11">Monomer.</text>
</comment>
<dbReference type="GO" id="GO:0005737">
    <property type="term" value="C:cytoplasm"/>
    <property type="evidence" value="ECO:0007669"/>
    <property type="project" value="InterPro"/>
</dbReference>
<reference evidence="14 15" key="1">
    <citation type="journal article" date="2018" name="Sci. Rep.">
        <title>A novel species of the marine cyanobacterium Acaryochloris with a unique pigment content and lifestyle.</title>
        <authorList>
            <person name="Partensky F."/>
            <person name="Six C."/>
            <person name="Ratin M."/>
            <person name="Garczarek L."/>
            <person name="Vaulot D."/>
            <person name="Probert I."/>
            <person name="Calteau A."/>
            <person name="Gourvil P."/>
            <person name="Marie D."/>
            <person name="Grebert T."/>
            <person name="Bouchier C."/>
            <person name="Le Panse S."/>
            <person name="Gachenot M."/>
            <person name="Rodriguez F."/>
            <person name="Garrido J.L."/>
        </authorList>
    </citation>
    <scope>NUCLEOTIDE SEQUENCE [LARGE SCALE GENOMIC DNA]</scope>
    <source>
        <strain evidence="14 15">RCC1774</strain>
    </source>
</reference>
<evidence type="ECO:0000256" key="9">
    <source>
        <dbReference type="ARBA" id="ARBA00023136"/>
    </source>
</evidence>
<dbReference type="AlphaFoldDB" id="A0A2W1JH64"/>
<evidence type="ECO:0000256" key="5">
    <source>
        <dbReference type="ARBA" id="ARBA00022630"/>
    </source>
</evidence>
<feature type="region of interest" description="Disordered" evidence="12">
    <location>
        <begin position="276"/>
        <end position="298"/>
    </location>
</feature>
<feature type="binding site" evidence="11">
    <location>
        <position position="201"/>
    </location>
    <ligand>
        <name>FMN</name>
        <dbReference type="ChEBI" id="CHEBI:58210"/>
    </ligand>
</feature>
<dbReference type="InterPro" id="IPR005719">
    <property type="entry name" value="Dihydroorotate_DH_2"/>
</dbReference>
<dbReference type="Proteomes" id="UP000248857">
    <property type="component" value="Unassembled WGS sequence"/>
</dbReference>
<dbReference type="OrthoDB" id="9802377at2"/>
<evidence type="ECO:0000256" key="3">
    <source>
        <dbReference type="ARBA" id="ARBA00005161"/>
    </source>
</evidence>
<dbReference type="PROSITE" id="PS00911">
    <property type="entry name" value="DHODEHASE_1"/>
    <property type="match status" value="1"/>
</dbReference>
<dbReference type="RefSeq" id="WP_110988954.1">
    <property type="nucleotide sequence ID" value="NZ_CAWNWM010000035.1"/>
</dbReference>
<dbReference type="EMBL" id="PQWO01000035">
    <property type="protein sequence ID" value="PZD70502.1"/>
    <property type="molecule type" value="Genomic_DNA"/>
</dbReference>
<feature type="binding site" evidence="11">
    <location>
        <begin position="268"/>
        <end position="269"/>
    </location>
    <ligand>
        <name>substrate</name>
    </ligand>
</feature>
<feature type="binding site" evidence="11">
    <location>
        <position position="239"/>
    </location>
    <ligand>
        <name>FMN</name>
        <dbReference type="ChEBI" id="CHEBI:58210"/>
    </ligand>
</feature>
<evidence type="ECO:0000256" key="2">
    <source>
        <dbReference type="ARBA" id="ARBA00004370"/>
    </source>
</evidence>
<dbReference type="GO" id="GO:0044205">
    <property type="term" value="P:'de novo' UMP biosynthetic process"/>
    <property type="evidence" value="ECO:0007669"/>
    <property type="project" value="UniProtKB-UniRule"/>
</dbReference>
<keyword evidence="6 11" id="KW-0288">FMN</keyword>
<comment type="subcellular location">
    <subcellularLocation>
        <location evidence="11">Cell membrane</location>
        <topology evidence="11">Peripheral membrane protein</topology>
    </subcellularLocation>
    <subcellularLocation>
        <location evidence="2">Membrane</location>
    </subcellularLocation>
</comment>
<feature type="binding site" evidence="11">
    <location>
        <position position="206"/>
    </location>
    <ligand>
        <name>substrate</name>
    </ligand>
</feature>
<keyword evidence="8 11" id="KW-0560">Oxidoreductase</keyword>
<keyword evidence="9 11" id="KW-0472">Membrane</keyword>
<dbReference type="InterPro" id="IPR050074">
    <property type="entry name" value="DHO_dehydrogenase"/>
</dbReference>
<feature type="binding site" evidence="11">
    <location>
        <position position="110"/>
    </location>
    <ligand>
        <name>FMN</name>
        <dbReference type="ChEBI" id="CHEBI:58210"/>
    </ligand>
</feature>
<evidence type="ECO:0000256" key="10">
    <source>
        <dbReference type="ARBA" id="ARBA00048639"/>
    </source>
</evidence>
<dbReference type="NCBIfam" id="NF003652">
    <property type="entry name" value="PRK05286.2-5"/>
    <property type="match status" value="1"/>
</dbReference>
<evidence type="ECO:0000256" key="12">
    <source>
        <dbReference type="SAM" id="MobiDB-lite"/>
    </source>
</evidence>
<dbReference type="SUPFAM" id="SSF51395">
    <property type="entry name" value="FMN-linked oxidoreductases"/>
    <property type="match status" value="1"/>
</dbReference>
<evidence type="ECO:0000259" key="13">
    <source>
        <dbReference type="Pfam" id="PF01180"/>
    </source>
</evidence>
<dbReference type="PANTHER" id="PTHR48109">
    <property type="entry name" value="DIHYDROOROTATE DEHYDROGENASE (QUINONE), MITOCHONDRIAL-RELATED"/>
    <property type="match status" value="1"/>
</dbReference>
<dbReference type="GO" id="GO:0006207">
    <property type="term" value="P:'de novo' pyrimidine nucleobase biosynthetic process"/>
    <property type="evidence" value="ECO:0007669"/>
    <property type="project" value="UniProtKB-UniRule"/>
</dbReference>
<dbReference type="NCBIfam" id="TIGR01036">
    <property type="entry name" value="pyrD_sub2"/>
    <property type="match status" value="1"/>
</dbReference>
<evidence type="ECO:0000256" key="7">
    <source>
        <dbReference type="ARBA" id="ARBA00022975"/>
    </source>
</evidence>
<comment type="cofactor">
    <cofactor evidence="11">
        <name>FMN</name>
        <dbReference type="ChEBI" id="CHEBI:58210"/>
    </cofactor>
    <text evidence="11">Binds 1 FMN per subunit.</text>
</comment>
<organism evidence="14 15">
    <name type="scientific">Acaryochloris thomasi RCC1774</name>
    <dbReference type="NCBI Taxonomy" id="1764569"/>
    <lineage>
        <taxon>Bacteria</taxon>
        <taxon>Bacillati</taxon>
        <taxon>Cyanobacteriota</taxon>
        <taxon>Cyanophyceae</taxon>
        <taxon>Acaryochloridales</taxon>
        <taxon>Acaryochloridaceae</taxon>
        <taxon>Acaryochloris</taxon>
        <taxon>Acaryochloris thomasi</taxon>
    </lineage>
</organism>
<feature type="active site" description="Nucleophile" evidence="11">
    <location>
        <position position="204"/>
    </location>
</feature>
<evidence type="ECO:0000256" key="4">
    <source>
        <dbReference type="ARBA" id="ARBA00005359"/>
    </source>
</evidence>
<protein>
    <recommendedName>
        <fullName evidence="11">Dihydroorotate dehydrogenase (quinone)</fullName>
        <ecNumber evidence="11">1.3.5.2</ecNumber>
    </recommendedName>
    <alternativeName>
        <fullName evidence="11">DHOdehase</fullName>
        <shortName evidence="11">DHOD</shortName>
        <shortName evidence="11">DHODase</shortName>
    </alternativeName>
    <alternativeName>
        <fullName evidence="11">Dihydroorotate oxidase</fullName>
    </alternativeName>
</protein>
<dbReference type="InterPro" id="IPR013785">
    <property type="entry name" value="Aldolase_TIM"/>
</dbReference>
<evidence type="ECO:0000256" key="6">
    <source>
        <dbReference type="ARBA" id="ARBA00022643"/>
    </source>
</evidence>